<dbReference type="SUPFAM" id="SSF53448">
    <property type="entry name" value="Nucleotide-diphospho-sugar transferases"/>
    <property type="match status" value="1"/>
</dbReference>
<dbReference type="Gene3D" id="3.90.550.10">
    <property type="entry name" value="Spore Coat Polysaccharide Biosynthesis Protein SpsA, Chain A"/>
    <property type="match status" value="1"/>
</dbReference>
<dbReference type="PANTHER" id="PTHR43584">
    <property type="entry name" value="NUCLEOTIDYL TRANSFERASE"/>
    <property type="match status" value="1"/>
</dbReference>
<keyword evidence="2" id="KW-0548">Nucleotidyltransferase</keyword>
<accession>A0A381VDU6</accession>
<proteinExistence type="predicted"/>
<feature type="non-terminal residue" evidence="4">
    <location>
        <position position="1"/>
    </location>
</feature>
<dbReference type="GO" id="GO:0016779">
    <property type="term" value="F:nucleotidyltransferase activity"/>
    <property type="evidence" value="ECO:0007669"/>
    <property type="project" value="UniProtKB-KW"/>
</dbReference>
<feature type="domain" description="MobA-like NTP transferase" evidence="3">
    <location>
        <begin position="7"/>
        <end position="120"/>
    </location>
</feature>
<dbReference type="AlphaFoldDB" id="A0A381VDU6"/>
<dbReference type="Pfam" id="PF12804">
    <property type="entry name" value="NTP_transf_3"/>
    <property type="match status" value="1"/>
</dbReference>
<dbReference type="InterPro" id="IPR050065">
    <property type="entry name" value="GlmU-like"/>
</dbReference>
<dbReference type="InterPro" id="IPR029044">
    <property type="entry name" value="Nucleotide-diphossugar_trans"/>
</dbReference>
<gene>
    <name evidence="4" type="ORF">METZ01_LOCUS91346</name>
</gene>
<organism evidence="4">
    <name type="scientific">marine metagenome</name>
    <dbReference type="NCBI Taxonomy" id="408172"/>
    <lineage>
        <taxon>unclassified sequences</taxon>
        <taxon>metagenomes</taxon>
        <taxon>ecological metagenomes</taxon>
    </lineage>
</organism>
<sequence length="276" mass="29330">VGDTSLLILAAGLGSRFGGDKQLVAVGPDGEAFLDYAIRDGLEAGVERIVVVTRTGLEAPLRAHLAVQHPGGLPLLVVHQDTFGPSRRKPWGTGHAVLSAAEHLDGPVIILNADDYYGPSGVRRTIDTVTASEGPRGVLLAFELARTLPESGRVSRGMCQVADGRLIRLVETHGIRREGGSLLADDPPGILDERAPVSMNLWGLPTHAVERLAGQWAAFHSDHADDPSAEFLLPMALDEQLSDALLEIDVMVTDEAWIGMTSPTDLDAVRVALAGR</sequence>
<evidence type="ECO:0000313" key="4">
    <source>
        <dbReference type="EMBL" id="SVA38492.1"/>
    </source>
</evidence>
<protein>
    <recommendedName>
        <fullName evidence="3">MobA-like NTP transferase domain-containing protein</fullName>
    </recommendedName>
</protein>
<evidence type="ECO:0000259" key="3">
    <source>
        <dbReference type="Pfam" id="PF12804"/>
    </source>
</evidence>
<evidence type="ECO:0000256" key="2">
    <source>
        <dbReference type="ARBA" id="ARBA00022695"/>
    </source>
</evidence>
<evidence type="ECO:0000256" key="1">
    <source>
        <dbReference type="ARBA" id="ARBA00022679"/>
    </source>
</evidence>
<name>A0A381VDU6_9ZZZZ</name>
<keyword evidence="1" id="KW-0808">Transferase</keyword>
<dbReference type="InterPro" id="IPR025877">
    <property type="entry name" value="MobA-like_NTP_Trfase"/>
</dbReference>
<dbReference type="EMBL" id="UINC01008557">
    <property type="protein sequence ID" value="SVA38492.1"/>
    <property type="molecule type" value="Genomic_DNA"/>
</dbReference>
<reference evidence="4" key="1">
    <citation type="submission" date="2018-05" db="EMBL/GenBank/DDBJ databases">
        <authorList>
            <person name="Lanie J.A."/>
            <person name="Ng W.-L."/>
            <person name="Kazmierczak K.M."/>
            <person name="Andrzejewski T.M."/>
            <person name="Davidsen T.M."/>
            <person name="Wayne K.J."/>
            <person name="Tettelin H."/>
            <person name="Glass J.I."/>
            <person name="Rusch D."/>
            <person name="Podicherti R."/>
            <person name="Tsui H.-C.T."/>
            <person name="Winkler M.E."/>
        </authorList>
    </citation>
    <scope>NUCLEOTIDE SEQUENCE</scope>
</reference>
<dbReference type="PANTHER" id="PTHR43584:SF8">
    <property type="entry name" value="N-ACETYLMURAMATE ALPHA-1-PHOSPHATE URIDYLYLTRANSFERASE"/>
    <property type="match status" value="1"/>
</dbReference>